<evidence type="ECO:0000313" key="7">
    <source>
        <dbReference type="EMBL" id="KAF5780964.1"/>
    </source>
</evidence>
<organism evidence="7 8">
    <name type="scientific">Helianthus annuus</name>
    <name type="common">Common sunflower</name>
    <dbReference type="NCBI Taxonomy" id="4232"/>
    <lineage>
        <taxon>Eukaryota</taxon>
        <taxon>Viridiplantae</taxon>
        <taxon>Streptophyta</taxon>
        <taxon>Embryophyta</taxon>
        <taxon>Tracheophyta</taxon>
        <taxon>Spermatophyta</taxon>
        <taxon>Magnoliopsida</taxon>
        <taxon>eudicotyledons</taxon>
        <taxon>Gunneridae</taxon>
        <taxon>Pentapetalae</taxon>
        <taxon>asterids</taxon>
        <taxon>campanulids</taxon>
        <taxon>Asterales</taxon>
        <taxon>Asteraceae</taxon>
        <taxon>Asteroideae</taxon>
        <taxon>Heliantheae alliance</taxon>
        <taxon>Heliantheae</taxon>
        <taxon>Helianthus</taxon>
    </lineage>
</organism>
<dbReference type="GO" id="GO:0016020">
    <property type="term" value="C:membrane"/>
    <property type="evidence" value="ECO:0007669"/>
    <property type="project" value="UniProtKB-SubCell"/>
</dbReference>
<reference evidence="7" key="2">
    <citation type="submission" date="2020-06" db="EMBL/GenBank/DDBJ databases">
        <title>Helianthus annuus Genome sequencing and assembly Release 2.</title>
        <authorList>
            <person name="Gouzy J."/>
            <person name="Langlade N."/>
            <person name="Munos S."/>
        </authorList>
    </citation>
    <scope>NUCLEOTIDE SEQUENCE</scope>
    <source>
        <tissue evidence="7">Leaves</tissue>
    </source>
</reference>
<evidence type="ECO:0000256" key="2">
    <source>
        <dbReference type="ARBA" id="ARBA00022692"/>
    </source>
</evidence>
<dbReference type="PANTHER" id="PTHR11730">
    <property type="entry name" value="AMMONIUM TRANSPORTER"/>
    <property type="match status" value="1"/>
</dbReference>
<evidence type="ECO:0000256" key="4">
    <source>
        <dbReference type="ARBA" id="ARBA00023136"/>
    </source>
</evidence>
<dbReference type="PANTHER" id="PTHR11730:SF119">
    <property type="entry name" value="AMMONIUM TRANSPORTER, AMMONIUM_UREA TRANSPORTER"/>
    <property type="match status" value="1"/>
</dbReference>
<keyword evidence="2 5" id="KW-0812">Transmembrane</keyword>
<evidence type="ECO:0000256" key="3">
    <source>
        <dbReference type="ARBA" id="ARBA00022989"/>
    </source>
</evidence>
<dbReference type="AlphaFoldDB" id="A0A9K3MZ06"/>
<feature type="transmembrane region" description="Helical" evidence="5">
    <location>
        <begin position="57"/>
        <end position="82"/>
    </location>
</feature>
<accession>A0A9K3MZ06</accession>
<dbReference type="InterPro" id="IPR024041">
    <property type="entry name" value="NH4_transpt_AmtB-like_dom"/>
</dbReference>
<dbReference type="Proteomes" id="UP000215914">
    <property type="component" value="Unassembled WGS sequence"/>
</dbReference>
<name>A0A9K3MZ06_HELAN</name>
<sequence>MSSLLEHVNEFCLAVKCLLNHVCRRLWGMGSKKQYVRQVYATGRPYSLFMGGGGKLLAAQIIQVLVIFGWVSATMAPLFYSLKKLNLLRVSKEDEMLGMDMTRHGGFAYIYHDEDGSSHPPPGFTMRKIELVSASPSPNHNTMNIVV</sequence>
<dbReference type="Gene3D" id="1.10.3430.10">
    <property type="entry name" value="Ammonium transporter AmtB like domains"/>
    <property type="match status" value="1"/>
</dbReference>
<dbReference type="GO" id="GO:0008519">
    <property type="term" value="F:ammonium channel activity"/>
    <property type="evidence" value="ECO:0007669"/>
    <property type="project" value="InterPro"/>
</dbReference>
<reference evidence="7" key="1">
    <citation type="journal article" date="2017" name="Nature">
        <title>The sunflower genome provides insights into oil metabolism, flowering and Asterid evolution.</title>
        <authorList>
            <person name="Badouin H."/>
            <person name="Gouzy J."/>
            <person name="Grassa C.J."/>
            <person name="Murat F."/>
            <person name="Staton S.E."/>
            <person name="Cottret L."/>
            <person name="Lelandais-Briere C."/>
            <person name="Owens G.L."/>
            <person name="Carrere S."/>
            <person name="Mayjonade B."/>
            <person name="Legrand L."/>
            <person name="Gill N."/>
            <person name="Kane N.C."/>
            <person name="Bowers J.E."/>
            <person name="Hubner S."/>
            <person name="Bellec A."/>
            <person name="Berard A."/>
            <person name="Berges H."/>
            <person name="Blanchet N."/>
            <person name="Boniface M.C."/>
            <person name="Brunel D."/>
            <person name="Catrice O."/>
            <person name="Chaidir N."/>
            <person name="Claudel C."/>
            <person name="Donnadieu C."/>
            <person name="Faraut T."/>
            <person name="Fievet G."/>
            <person name="Helmstetter N."/>
            <person name="King M."/>
            <person name="Knapp S.J."/>
            <person name="Lai Z."/>
            <person name="Le Paslier M.C."/>
            <person name="Lippi Y."/>
            <person name="Lorenzon L."/>
            <person name="Mandel J.R."/>
            <person name="Marage G."/>
            <person name="Marchand G."/>
            <person name="Marquand E."/>
            <person name="Bret-Mestries E."/>
            <person name="Morien E."/>
            <person name="Nambeesan S."/>
            <person name="Nguyen T."/>
            <person name="Pegot-Espagnet P."/>
            <person name="Pouilly N."/>
            <person name="Raftis F."/>
            <person name="Sallet E."/>
            <person name="Schiex T."/>
            <person name="Thomas J."/>
            <person name="Vandecasteele C."/>
            <person name="Vares D."/>
            <person name="Vear F."/>
            <person name="Vautrin S."/>
            <person name="Crespi M."/>
            <person name="Mangin B."/>
            <person name="Burke J.M."/>
            <person name="Salse J."/>
            <person name="Munos S."/>
            <person name="Vincourt P."/>
            <person name="Rieseberg L.H."/>
            <person name="Langlade N.B."/>
        </authorList>
    </citation>
    <scope>NUCLEOTIDE SEQUENCE</scope>
    <source>
        <tissue evidence="7">Leaves</tissue>
    </source>
</reference>
<comment type="caution">
    <text evidence="7">The sequence shown here is derived from an EMBL/GenBank/DDBJ whole genome shotgun (WGS) entry which is preliminary data.</text>
</comment>
<keyword evidence="8" id="KW-1185">Reference proteome</keyword>
<protein>
    <submittedName>
        <fullName evidence="7">Ammonium transporter AmtB-like domain, ammonium/urea transporter</fullName>
    </submittedName>
</protein>
<gene>
    <name evidence="7" type="ORF">HanXRQr2_Chr11g0477951</name>
</gene>
<proteinExistence type="predicted"/>
<evidence type="ECO:0000256" key="1">
    <source>
        <dbReference type="ARBA" id="ARBA00004141"/>
    </source>
</evidence>
<evidence type="ECO:0000256" key="5">
    <source>
        <dbReference type="SAM" id="Phobius"/>
    </source>
</evidence>
<evidence type="ECO:0000313" key="8">
    <source>
        <dbReference type="Proteomes" id="UP000215914"/>
    </source>
</evidence>
<comment type="subcellular location">
    <subcellularLocation>
        <location evidence="1">Membrane</location>
        <topology evidence="1">Multi-pass membrane protein</topology>
    </subcellularLocation>
</comment>
<evidence type="ECO:0000259" key="6">
    <source>
        <dbReference type="Pfam" id="PF00909"/>
    </source>
</evidence>
<dbReference type="InterPro" id="IPR029020">
    <property type="entry name" value="Ammonium/urea_transptr"/>
</dbReference>
<dbReference type="Gramene" id="mRNA:HanXRQr2_Chr11g0477951">
    <property type="protein sequence ID" value="CDS:HanXRQr2_Chr11g0477951.1"/>
    <property type="gene ID" value="HanXRQr2_Chr11g0477951"/>
</dbReference>
<keyword evidence="3 5" id="KW-1133">Transmembrane helix</keyword>
<feature type="domain" description="Ammonium transporter AmtB-like" evidence="6">
    <location>
        <begin position="26"/>
        <end position="109"/>
    </location>
</feature>
<dbReference type="EMBL" id="MNCJ02000326">
    <property type="protein sequence ID" value="KAF5780964.1"/>
    <property type="molecule type" value="Genomic_DNA"/>
</dbReference>
<dbReference type="Pfam" id="PF00909">
    <property type="entry name" value="Ammonium_transp"/>
    <property type="match status" value="1"/>
</dbReference>
<keyword evidence="4 5" id="KW-0472">Membrane</keyword>